<feature type="transmembrane region" description="Helical" evidence="3">
    <location>
        <begin position="234"/>
        <end position="256"/>
    </location>
</feature>
<reference evidence="5 6" key="1">
    <citation type="submission" date="2019-02" db="EMBL/GenBank/DDBJ databases">
        <title>Kribbella capetownensis sp. nov. and Kribbella speibonae sp. nov., isolated from soil.</title>
        <authorList>
            <person name="Curtis S.M."/>
            <person name="Norton I."/>
            <person name="Everest G.J."/>
            <person name="Meyers P.R."/>
        </authorList>
    </citation>
    <scope>NUCLEOTIDE SEQUENCE [LARGE SCALE GENOMIC DNA]</scope>
    <source>
        <strain evidence="5 6">YM55</strain>
    </source>
</reference>
<feature type="domain" description="EamA" evidence="4">
    <location>
        <begin position="173"/>
        <end position="300"/>
    </location>
</feature>
<feature type="transmembrane region" description="Helical" evidence="3">
    <location>
        <begin position="203"/>
        <end position="222"/>
    </location>
</feature>
<keyword evidence="3" id="KW-1133">Transmembrane helix</keyword>
<feature type="transmembrane region" description="Helical" evidence="3">
    <location>
        <begin position="175"/>
        <end position="191"/>
    </location>
</feature>
<evidence type="ECO:0000313" key="5">
    <source>
        <dbReference type="EMBL" id="TCC38571.1"/>
    </source>
</evidence>
<feature type="transmembrane region" description="Helical" evidence="3">
    <location>
        <begin position="146"/>
        <end position="163"/>
    </location>
</feature>
<name>A0A4R0IX25_9ACTN</name>
<evidence type="ECO:0000259" key="4">
    <source>
        <dbReference type="Pfam" id="PF00892"/>
    </source>
</evidence>
<feature type="transmembrane region" description="Helical" evidence="3">
    <location>
        <begin position="262"/>
        <end position="280"/>
    </location>
</feature>
<proteinExistence type="inferred from homology"/>
<evidence type="ECO:0000256" key="2">
    <source>
        <dbReference type="SAM" id="MobiDB-lite"/>
    </source>
</evidence>
<dbReference type="InterPro" id="IPR000620">
    <property type="entry name" value="EamA_dom"/>
</dbReference>
<dbReference type="Proteomes" id="UP000294225">
    <property type="component" value="Unassembled WGS sequence"/>
</dbReference>
<dbReference type="SUPFAM" id="SSF103481">
    <property type="entry name" value="Multidrug resistance efflux transporter EmrE"/>
    <property type="match status" value="1"/>
</dbReference>
<dbReference type="Pfam" id="PF00892">
    <property type="entry name" value="EamA"/>
    <property type="match status" value="1"/>
</dbReference>
<evidence type="ECO:0000256" key="3">
    <source>
        <dbReference type="SAM" id="Phobius"/>
    </source>
</evidence>
<dbReference type="EMBL" id="SJKC01000002">
    <property type="protein sequence ID" value="TCC38571.1"/>
    <property type="molecule type" value="Genomic_DNA"/>
</dbReference>
<dbReference type="AlphaFoldDB" id="A0A4R0IX25"/>
<feature type="transmembrane region" description="Helical" evidence="3">
    <location>
        <begin position="92"/>
        <end position="110"/>
    </location>
</feature>
<evidence type="ECO:0000256" key="1">
    <source>
        <dbReference type="ARBA" id="ARBA00007362"/>
    </source>
</evidence>
<feature type="region of interest" description="Disordered" evidence="2">
    <location>
        <begin position="1"/>
        <end position="20"/>
    </location>
</feature>
<sequence>MLRSCPAHRRRASIRRPSSADPQVRVDSVYRHPVDTVYVIALGLLTASACCHATWNLLLKRGGLGGPTFIWLCGLLTLPISVVLLIRGSLTTVWWAGLVSMALHTTYAVTLQKAYAVGDFSTVYPISRGTAPLLVSAATLPWSGSGPRVLAGAGITLAGVLLMDRPHSRTPVRGIGLGLAVAVCTAAYTVWDGYAVDNLKVDVLSYLAVANVAQIVVLSTIVRDVRGTVRQWRAAVPIAVLMPASYGLVLLALSFTSVGTVAVGRTLNVVLGALLGAVVLRERPRVAGLVVVVAGVLLVSL</sequence>
<protein>
    <recommendedName>
        <fullName evidence="4">EamA domain-containing protein</fullName>
    </recommendedName>
</protein>
<feature type="transmembrane region" description="Helical" evidence="3">
    <location>
        <begin position="69"/>
        <end position="86"/>
    </location>
</feature>
<comment type="caution">
    <text evidence="5">The sequence shown here is derived from an EMBL/GenBank/DDBJ whole genome shotgun (WGS) entry which is preliminary data.</text>
</comment>
<gene>
    <name evidence="5" type="ORF">E0H92_19330</name>
</gene>
<evidence type="ECO:0000313" key="6">
    <source>
        <dbReference type="Proteomes" id="UP000294225"/>
    </source>
</evidence>
<feature type="transmembrane region" description="Helical" evidence="3">
    <location>
        <begin position="37"/>
        <end position="57"/>
    </location>
</feature>
<keyword evidence="3" id="KW-0472">Membrane</keyword>
<organism evidence="5 6">
    <name type="scientific">Kribbella speibonae</name>
    <dbReference type="NCBI Taxonomy" id="1572660"/>
    <lineage>
        <taxon>Bacteria</taxon>
        <taxon>Bacillati</taxon>
        <taxon>Actinomycetota</taxon>
        <taxon>Actinomycetes</taxon>
        <taxon>Propionibacteriales</taxon>
        <taxon>Kribbellaceae</taxon>
        <taxon>Kribbella</taxon>
    </lineage>
</organism>
<dbReference type="InterPro" id="IPR037185">
    <property type="entry name" value="EmrE-like"/>
</dbReference>
<accession>A0A4R0IX25</accession>
<keyword evidence="3" id="KW-0812">Transmembrane</keyword>
<feature type="compositionally biased region" description="Basic residues" evidence="2">
    <location>
        <begin position="1"/>
        <end position="14"/>
    </location>
</feature>
<dbReference type="GO" id="GO:0016020">
    <property type="term" value="C:membrane"/>
    <property type="evidence" value="ECO:0007669"/>
    <property type="project" value="InterPro"/>
</dbReference>
<comment type="similarity">
    <text evidence="1">Belongs to the EamA transporter family.</text>
</comment>